<keyword evidence="1" id="KW-1133">Transmembrane helix</keyword>
<sequence>MEFFKLLFLLFALAVFLGVFLNILLKFISAIAYFTYASIHYMESFSPFENHFLKLIVPEKGMKRIWMDFLASLFMLFSVSSLFEIIKYMNQKVHSRAIRSQEQDVHEMLELIPDAIVFPSLFCIGVVYIISYFHKRKMDKEELDEQLKMDGIEKIRELKLPKFFKLPF</sequence>
<gene>
    <name evidence="2" type="ORF">GGR32_002082</name>
</gene>
<dbReference type="AlphaFoldDB" id="A0A840EW50"/>
<feature type="transmembrane region" description="Helical" evidence="1">
    <location>
        <begin position="115"/>
        <end position="133"/>
    </location>
</feature>
<name>A0A840EW50_9FLAO</name>
<evidence type="ECO:0000313" key="3">
    <source>
        <dbReference type="Proteomes" id="UP000553034"/>
    </source>
</evidence>
<evidence type="ECO:0000313" key="2">
    <source>
        <dbReference type="EMBL" id="MBB4119776.1"/>
    </source>
</evidence>
<protein>
    <submittedName>
        <fullName evidence="2">Uncharacterized protein</fullName>
    </submittedName>
</protein>
<feature type="transmembrane region" description="Helical" evidence="1">
    <location>
        <begin position="6"/>
        <end position="36"/>
    </location>
</feature>
<comment type="caution">
    <text evidence="2">The sequence shown here is derived from an EMBL/GenBank/DDBJ whole genome shotgun (WGS) entry which is preliminary data.</text>
</comment>
<keyword evidence="1" id="KW-0812">Transmembrane</keyword>
<dbReference type="RefSeq" id="WP_183478120.1">
    <property type="nucleotide sequence ID" value="NZ_JACIFO010000010.1"/>
</dbReference>
<keyword evidence="1" id="KW-0472">Membrane</keyword>
<evidence type="ECO:0000256" key="1">
    <source>
        <dbReference type="SAM" id="Phobius"/>
    </source>
</evidence>
<proteinExistence type="predicted"/>
<reference evidence="2 3" key="1">
    <citation type="submission" date="2020-08" db="EMBL/GenBank/DDBJ databases">
        <title>Genomic Encyclopedia of Type Strains, Phase IV (KMG-IV): sequencing the most valuable type-strain genomes for metagenomic binning, comparative biology and taxonomic classification.</title>
        <authorList>
            <person name="Goeker M."/>
        </authorList>
    </citation>
    <scope>NUCLEOTIDE SEQUENCE [LARGE SCALE GENOMIC DNA]</scope>
    <source>
        <strain evidence="2 3">DSM 29568</strain>
    </source>
</reference>
<accession>A0A840EW50</accession>
<dbReference type="EMBL" id="JACIFO010000010">
    <property type="protein sequence ID" value="MBB4119776.1"/>
    <property type="molecule type" value="Genomic_DNA"/>
</dbReference>
<feature type="transmembrane region" description="Helical" evidence="1">
    <location>
        <begin position="65"/>
        <end position="86"/>
    </location>
</feature>
<organism evidence="2 3">
    <name type="scientific">Mesonia hippocampi</name>
    <dbReference type="NCBI Taxonomy" id="1628250"/>
    <lineage>
        <taxon>Bacteria</taxon>
        <taxon>Pseudomonadati</taxon>
        <taxon>Bacteroidota</taxon>
        <taxon>Flavobacteriia</taxon>
        <taxon>Flavobacteriales</taxon>
        <taxon>Flavobacteriaceae</taxon>
        <taxon>Mesonia</taxon>
    </lineage>
</organism>
<keyword evidence="3" id="KW-1185">Reference proteome</keyword>
<dbReference type="Proteomes" id="UP000553034">
    <property type="component" value="Unassembled WGS sequence"/>
</dbReference>